<dbReference type="SUPFAM" id="SSF52540">
    <property type="entry name" value="P-loop containing nucleoside triphosphate hydrolases"/>
    <property type="match status" value="1"/>
</dbReference>
<dbReference type="AlphaFoldDB" id="A0AAD9MSY3"/>
<name>A0AAD9MSY3_9ANNE</name>
<organism evidence="2 3">
    <name type="scientific">Paralvinella palmiformis</name>
    <dbReference type="NCBI Taxonomy" id="53620"/>
    <lineage>
        <taxon>Eukaryota</taxon>
        <taxon>Metazoa</taxon>
        <taxon>Spiralia</taxon>
        <taxon>Lophotrochozoa</taxon>
        <taxon>Annelida</taxon>
        <taxon>Polychaeta</taxon>
        <taxon>Sedentaria</taxon>
        <taxon>Canalipalpata</taxon>
        <taxon>Terebellida</taxon>
        <taxon>Terebelliformia</taxon>
        <taxon>Alvinellidae</taxon>
        <taxon>Paralvinella</taxon>
    </lineage>
</organism>
<dbReference type="GO" id="GO:0019319">
    <property type="term" value="P:hexose biosynthetic process"/>
    <property type="evidence" value="ECO:0007669"/>
    <property type="project" value="TreeGrafter"/>
</dbReference>
<dbReference type="InterPro" id="IPR027417">
    <property type="entry name" value="P-loop_NTPase"/>
</dbReference>
<comment type="caution">
    <text evidence="2">The sequence shown here is derived from an EMBL/GenBank/DDBJ whole genome shotgun (WGS) entry which is preliminary data.</text>
</comment>
<proteinExistence type="predicted"/>
<evidence type="ECO:0000313" key="3">
    <source>
        <dbReference type="Proteomes" id="UP001208570"/>
    </source>
</evidence>
<evidence type="ECO:0000259" key="1">
    <source>
        <dbReference type="Pfam" id="PF00685"/>
    </source>
</evidence>
<keyword evidence="3" id="KW-1185">Reference proteome</keyword>
<reference evidence="2" key="1">
    <citation type="journal article" date="2023" name="Mol. Biol. Evol.">
        <title>Third-Generation Sequencing Reveals the Adaptive Role of the Epigenome in Three Deep-Sea Polychaetes.</title>
        <authorList>
            <person name="Perez M."/>
            <person name="Aroh O."/>
            <person name="Sun Y."/>
            <person name="Lan Y."/>
            <person name="Juniper S.K."/>
            <person name="Young C.R."/>
            <person name="Angers B."/>
            <person name="Qian P.Y."/>
        </authorList>
    </citation>
    <scope>NUCLEOTIDE SEQUENCE</scope>
    <source>
        <strain evidence="2">P08H-3</strain>
    </source>
</reference>
<evidence type="ECO:0000313" key="2">
    <source>
        <dbReference type="EMBL" id="KAK2144280.1"/>
    </source>
</evidence>
<dbReference type="Pfam" id="PF00685">
    <property type="entry name" value="Sulfotransfer_1"/>
    <property type="match status" value="1"/>
</dbReference>
<dbReference type="PANTHER" id="PTHR15723:SF0">
    <property type="entry name" value="CARBOHYDRATE SULFOTRANSFERASE 15"/>
    <property type="match status" value="1"/>
</dbReference>
<dbReference type="GO" id="GO:0050659">
    <property type="term" value="F:N-acetylgalactosamine 4-sulfate 6-O-sulfotransferase activity"/>
    <property type="evidence" value="ECO:0007669"/>
    <property type="project" value="TreeGrafter"/>
</dbReference>
<sequence length="306" mass="35789">MSPLTPLANYKTPCWLAGNTDNGDVTERTTRLRCLPYAMLIGVSKCGTTDLFHRLAKHPQIFPSKRKEVRFWNRQRIGVLAINALSAQDMSFTQYLRFFDDAARGIYEYTEVINGEMVHPGIVIEATPHYLWDYGGWETIPGNADLSEPRFILPDTLRILEPDLKFLVILRNPVDRLFSQFRMLSRGHPSSLFHDLGGITLRAGMYSIFLKDWFQRYPKSHFHIIKSEDYYNDLPSSLKEIFKFLKINQINKRLRNVITKERVRNSNKSNSSEPMFPETRQLLNTFYKPFNKDLAKLLENTNFQWK</sequence>
<dbReference type="Gene3D" id="3.40.50.300">
    <property type="entry name" value="P-loop containing nucleotide triphosphate hydrolases"/>
    <property type="match status" value="1"/>
</dbReference>
<dbReference type="InterPro" id="IPR052654">
    <property type="entry name" value="CS_Sulfotransferase"/>
</dbReference>
<dbReference type="InterPro" id="IPR000863">
    <property type="entry name" value="Sulfotransferase_dom"/>
</dbReference>
<gene>
    <name evidence="2" type="ORF">LSH36_771g00115</name>
</gene>
<dbReference type="EMBL" id="JAODUP010000771">
    <property type="protein sequence ID" value="KAK2144280.1"/>
    <property type="molecule type" value="Genomic_DNA"/>
</dbReference>
<accession>A0AAD9MSY3</accession>
<protein>
    <recommendedName>
        <fullName evidence="1">Sulfotransferase domain-containing protein</fullName>
    </recommendedName>
</protein>
<dbReference type="PANTHER" id="PTHR15723">
    <property type="entry name" value="CARBOHYDRATE SULFOTRANSFERASE 15"/>
    <property type="match status" value="1"/>
</dbReference>
<feature type="domain" description="Sulfotransferase" evidence="1">
    <location>
        <begin position="38"/>
        <end position="270"/>
    </location>
</feature>
<dbReference type="Proteomes" id="UP001208570">
    <property type="component" value="Unassembled WGS sequence"/>
</dbReference>